<dbReference type="OrthoDB" id="300709at2759"/>
<dbReference type="SUPFAM" id="SSF51735">
    <property type="entry name" value="NAD(P)-binding Rossmann-fold domains"/>
    <property type="match status" value="1"/>
</dbReference>
<dbReference type="CDD" id="cd05251">
    <property type="entry name" value="NmrA_like_SDR_a"/>
    <property type="match status" value="1"/>
</dbReference>
<gene>
    <name evidence="5" type="ORF">DPMN_150804</name>
</gene>
<comment type="caution">
    <text evidence="5">The sequence shown here is derived from an EMBL/GenBank/DDBJ whole genome shotgun (WGS) entry which is preliminary data.</text>
</comment>
<dbReference type="GO" id="GO:0005634">
    <property type="term" value="C:nucleus"/>
    <property type="evidence" value="ECO:0007669"/>
    <property type="project" value="TreeGrafter"/>
</dbReference>
<accession>A0A9D4J6P1</accession>
<dbReference type="InterPro" id="IPR036291">
    <property type="entry name" value="NAD(P)-bd_dom_sf"/>
</dbReference>
<dbReference type="Pfam" id="PF05368">
    <property type="entry name" value="NmrA"/>
    <property type="match status" value="1"/>
</dbReference>
<dbReference type="EMBL" id="JAIWYP010000007">
    <property type="protein sequence ID" value="KAH3797227.1"/>
    <property type="molecule type" value="Genomic_DNA"/>
</dbReference>
<comment type="similarity">
    <text evidence="1">Belongs to the NmrA-type oxidoreductase family.</text>
</comment>
<dbReference type="Gene3D" id="3.90.25.10">
    <property type="entry name" value="UDP-galactose 4-epimerase, domain 1"/>
    <property type="match status" value="1"/>
</dbReference>
<dbReference type="Gene3D" id="3.40.50.720">
    <property type="entry name" value="NAD(P)-binding Rossmann-like Domain"/>
    <property type="match status" value="1"/>
</dbReference>
<dbReference type="InterPro" id="IPR008030">
    <property type="entry name" value="NmrA-like"/>
</dbReference>
<dbReference type="PANTHER" id="PTHR42748">
    <property type="entry name" value="NITROGEN METABOLITE REPRESSION PROTEIN NMRA FAMILY MEMBER"/>
    <property type="match status" value="1"/>
</dbReference>
<dbReference type="AlphaFoldDB" id="A0A9D4J6P1"/>
<proteinExistence type="inferred from homology"/>
<sequence>MELEPHMHFKMVNIGNTSEMPKTITVFGATGHQGGAVARALARDPANFVVRGITRDVQQDVKIDDLKNSGVTVLQCDLDNVNSIKMALNDSDGCFVVTYTDFNEPDCIEKEKRRGKNIADACALAKIPHVVYSTQLHTTRVKGIEVRHLVAKAEIEDYFKSIGLPLTCFLVPCYYENFYDFLKPRRVQGNNCVLEIPMGETPLDLISVEDIGEVARTVFCNTPSYLDKTLSLCGEKITIREIAAELTRALPPMLFKDKPITVNDYKKLGQPWSVDFGNMFEFFVRKDQRYQLQHTQEIHPGVQSFRDWAQRNARRLADSFSKI</sequence>
<reference evidence="5" key="1">
    <citation type="journal article" date="2019" name="bioRxiv">
        <title>The Genome of the Zebra Mussel, Dreissena polymorpha: A Resource for Invasive Species Research.</title>
        <authorList>
            <person name="McCartney M.A."/>
            <person name="Auch B."/>
            <person name="Kono T."/>
            <person name="Mallez S."/>
            <person name="Zhang Y."/>
            <person name="Obille A."/>
            <person name="Becker A."/>
            <person name="Abrahante J.E."/>
            <person name="Garbe J."/>
            <person name="Badalamenti J.P."/>
            <person name="Herman A."/>
            <person name="Mangelson H."/>
            <person name="Liachko I."/>
            <person name="Sullivan S."/>
            <person name="Sone E.D."/>
            <person name="Koren S."/>
            <person name="Silverstein K.A.T."/>
            <person name="Beckman K.B."/>
            <person name="Gohl D.M."/>
        </authorList>
    </citation>
    <scope>NUCLEOTIDE SEQUENCE</scope>
    <source>
        <strain evidence="5">Duluth1</strain>
        <tissue evidence="5">Whole animal</tissue>
    </source>
</reference>
<keyword evidence="2" id="KW-0521">NADP</keyword>
<evidence type="ECO:0000313" key="5">
    <source>
        <dbReference type="EMBL" id="KAH3797227.1"/>
    </source>
</evidence>
<name>A0A9D4J6P1_DREPO</name>
<protein>
    <recommendedName>
        <fullName evidence="3">NmrA-like family domain-containing protein 1</fullName>
    </recommendedName>
</protein>
<organism evidence="5 6">
    <name type="scientific">Dreissena polymorpha</name>
    <name type="common">Zebra mussel</name>
    <name type="synonym">Mytilus polymorpha</name>
    <dbReference type="NCBI Taxonomy" id="45954"/>
    <lineage>
        <taxon>Eukaryota</taxon>
        <taxon>Metazoa</taxon>
        <taxon>Spiralia</taxon>
        <taxon>Lophotrochozoa</taxon>
        <taxon>Mollusca</taxon>
        <taxon>Bivalvia</taxon>
        <taxon>Autobranchia</taxon>
        <taxon>Heteroconchia</taxon>
        <taxon>Euheterodonta</taxon>
        <taxon>Imparidentia</taxon>
        <taxon>Neoheterodontei</taxon>
        <taxon>Myida</taxon>
        <taxon>Dreissenoidea</taxon>
        <taxon>Dreissenidae</taxon>
        <taxon>Dreissena</taxon>
    </lineage>
</organism>
<evidence type="ECO:0000256" key="2">
    <source>
        <dbReference type="ARBA" id="ARBA00022857"/>
    </source>
</evidence>
<evidence type="ECO:0000259" key="4">
    <source>
        <dbReference type="Pfam" id="PF05368"/>
    </source>
</evidence>
<evidence type="ECO:0000256" key="3">
    <source>
        <dbReference type="ARBA" id="ARBA00040296"/>
    </source>
</evidence>
<keyword evidence="6" id="KW-1185">Reference proteome</keyword>
<evidence type="ECO:0000313" key="6">
    <source>
        <dbReference type="Proteomes" id="UP000828390"/>
    </source>
</evidence>
<feature type="domain" description="NmrA-like" evidence="4">
    <location>
        <begin position="21"/>
        <end position="286"/>
    </location>
</feature>
<dbReference type="PANTHER" id="PTHR42748:SF7">
    <property type="entry name" value="NMRA LIKE REDOX SENSOR 1-RELATED"/>
    <property type="match status" value="1"/>
</dbReference>
<dbReference type="InterPro" id="IPR051164">
    <property type="entry name" value="NmrA-like_oxidored"/>
</dbReference>
<reference evidence="5" key="2">
    <citation type="submission" date="2020-11" db="EMBL/GenBank/DDBJ databases">
        <authorList>
            <person name="McCartney M.A."/>
            <person name="Auch B."/>
            <person name="Kono T."/>
            <person name="Mallez S."/>
            <person name="Becker A."/>
            <person name="Gohl D.M."/>
            <person name="Silverstein K.A.T."/>
            <person name="Koren S."/>
            <person name="Bechman K.B."/>
            <person name="Herman A."/>
            <person name="Abrahante J.E."/>
            <person name="Garbe J."/>
        </authorList>
    </citation>
    <scope>NUCLEOTIDE SEQUENCE</scope>
    <source>
        <strain evidence="5">Duluth1</strain>
        <tissue evidence="5">Whole animal</tissue>
    </source>
</reference>
<evidence type="ECO:0000256" key="1">
    <source>
        <dbReference type="ARBA" id="ARBA00006328"/>
    </source>
</evidence>
<dbReference type="Proteomes" id="UP000828390">
    <property type="component" value="Unassembled WGS sequence"/>
</dbReference>